<keyword evidence="1" id="KW-1133">Transmembrane helix</keyword>
<reference evidence="2" key="1">
    <citation type="submission" date="2019-08" db="EMBL/GenBank/DDBJ databases">
        <authorList>
            <person name="Kucharzyk K."/>
            <person name="Murdoch R.W."/>
            <person name="Higgins S."/>
            <person name="Loffler F."/>
        </authorList>
    </citation>
    <scope>NUCLEOTIDE SEQUENCE</scope>
</reference>
<keyword evidence="1" id="KW-0812">Transmembrane</keyword>
<evidence type="ECO:0000313" key="2">
    <source>
        <dbReference type="EMBL" id="MPM81611.1"/>
    </source>
</evidence>
<gene>
    <name evidence="2" type="ORF">SDC9_128667</name>
</gene>
<evidence type="ECO:0000256" key="1">
    <source>
        <dbReference type="SAM" id="Phobius"/>
    </source>
</evidence>
<proteinExistence type="predicted"/>
<name>A0A645CXI0_9ZZZZ</name>
<protein>
    <submittedName>
        <fullName evidence="2">Uncharacterized protein</fullName>
    </submittedName>
</protein>
<comment type="caution">
    <text evidence="2">The sequence shown here is derived from an EMBL/GenBank/DDBJ whole genome shotgun (WGS) entry which is preliminary data.</text>
</comment>
<feature type="transmembrane region" description="Helical" evidence="1">
    <location>
        <begin position="21"/>
        <end position="41"/>
    </location>
</feature>
<sequence length="84" mass="9096">MAKGQLPIGKGPRPGKACGNMAIGLAAYAMAYLAFGTATVFNSLSFFYQQNALLAAFFQHFQGCKNARRTRAHNNNILLHNPPP</sequence>
<accession>A0A645CXI0</accession>
<keyword evidence="1" id="KW-0472">Membrane</keyword>
<organism evidence="2">
    <name type="scientific">bioreactor metagenome</name>
    <dbReference type="NCBI Taxonomy" id="1076179"/>
    <lineage>
        <taxon>unclassified sequences</taxon>
        <taxon>metagenomes</taxon>
        <taxon>ecological metagenomes</taxon>
    </lineage>
</organism>
<dbReference type="AlphaFoldDB" id="A0A645CXI0"/>
<dbReference type="EMBL" id="VSSQ01030919">
    <property type="protein sequence ID" value="MPM81611.1"/>
    <property type="molecule type" value="Genomic_DNA"/>
</dbReference>